<dbReference type="InterPro" id="IPR038522">
    <property type="entry name" value="T4/T6SS_DotU_sf"/>
</dbReference>
<dbReference type="PANTHER" id="PTHR38033">
    <property type="entry name" value="MEMBRANE PROTEIN-RELATED"/>
    <property type="match status" value="1"/>
</dbReference>
<dbReference type="InterPro" id="IPR017732">
    <property type="entry name" value="T4/T6SS_DotU"/>
</dbReference>
<evidence type="ECO:0000259" key="2">
    <source>
        <dbReference type="Pfam" id="PF09850"/>
    </source>
</evidence>
<keyword evidence="4" id="KW-1185">Reference proteome</keyword>
<sequence length="214" mass="24106">MTTIAIDGVLHDTWRTVCQLRNGWQAEDGRGLYRTACVQVDEARAALTAAGLSAADIDHILYAQCALLDGAVMSRKVQDAGYREWLNSPLQTRYFNTLGAGELLWERIRGVLRQPAPNVAVLTCFHRVLLLGFSGQYRDEDAPDREAMLATLERLVPPFTLPQPTPMVVKPRGRRYRRGARSLWWRALLAVVALAGLWWGLHLSLQQWVQQTLS</sequence>
<organism evidence="3 4">
    <name type="scientific">Serratia oryzae</name>
    <dbReference type="NCBI Taxonomy" id="2034155"/>
    <lineage>
        <taxon>Bacteria</taxon>
        <taxon>Pseudomonadati</taxon>
        <taxon>Pseudomonadota</taxon>
        <taxon>Gammaproteobacteria</taxon>
        <taxon>Enterobacterales</taxon>
        <taxon>Yersiniaceae</taxon>
        <taxon>Serratia</taxon>
    </lineage>
</organism>
<protein>
    <recommendedName>
        <fullName evidence="2">Type IV / VI secretion system DotU domain-containing protein</fullName>
    </recommendedName>
</protein>
<dbReference type="OrthoDB" id="6998040at2"/>
<dbReference type="EMBL" id="MOXD01000003">
    <property type="protein sequence ID" value="OMQ24604.1"/>
    <property type="molecule type" value="Genomic_DNA"/>
</dbReference>
<keyword evidence="1" id="KW-1133">Transmembrane helix</keyword>
<dbReference type="AlphaFoldDB" id="A0A1S8CMC9"/>
<feature type="domain" description="Type IV / VI secretion system DotU" evidence="2">
    <location>
        <begin position="9"/>
        <end position="203"/>
    </location>
</feature>
<feature type="transmembrane region" description="Helical" evidence="1">
    <location>
        <begin position="183"/>
        <end position="201"/>
    </location>
</feature>
<proteinExistence type="predicted"/>
<reference evidence="3 4" key="1">
    <citation type="submission" date="2016-11" db="EMBL/GenBank/DDBJ databases">
        <title>Rahnella oryzae sp. nov., isolated from rice root.</title>
        <authorList>
            <person name="Zhang X.-X."/>
            <person name="Zhang J."/>
        </authorList>
    </citation>
    <scope>NUCLEOTIDE SEQUENCE [LARGE SCALE GENOMIC DNA]</scope>
    <source>
        <strain evidence="3 4">J11-6</strain>
    </source>
</reference>
<dbReference type="PANTHER" id="PTHR38033:SF1">
    <property type="entry name" value="DOTU FAMILY TYPE IV_VI SECRETION SYSTEM PROTEIN"/>
    <property type="match status" value="1"/>
</dbReference>
<keyword evidence="1" id="KW-0472">Membrane</keyword>
<evidence type="ECO:0000256" key="1">
    <source>
        <dbReference type="SAM" id="Phobius"/>
    </source>
</evidence>
<dbReference type="STRING" id="2034155.BMI79_07210"/>
<evidence type="ECO:0000313" key="4">
    <source>
        <dbReference type="Proteomes" id="UP000216021"/>
    </source>
</evidence>
<comment type="caution">
    <text evidence="3">The sequence shown here is derived from an EMBL/GenBank/DDBJ whole genome shotgun (WGS) entry which is preliminary data.</text>
</comment>
<evidence type="ECO:0000313" key="3">
    <source>
        <dbReference type="EMBL" id="OMQ24604.1"/>
    </source>
</evidence>
<keyword evidence="1" id="KW-0812">Transmembrane</keyword>
<accession>A0A1S8CMC9</accession>
<name>A0A1S8CMC9_9GAMM</name>
<dbReference type="NCBIfam" id="NF038239">
    <property type="entry name" value="T6SS_TssL_short"/>
    <property type="match status" value="1"/>
</dbReference>
<dbReference type="Pfam" id="PF09850">
    <property type="entry name" value="DotU"/>
    <property type="match status" value="1"/>
</dbReference>
<dbReference type="Gene3D" id="1.25.40.590">
    <property type="entry name" value="Type IV / VI secretion system, DotU"/>
    <property type="match status" value="1"/>
</dbReference>
<gene>
    <name evidence="3" type="ORF">BMI79_07210</name>
</gene>
<dbReference type="RefSeq" id="WP_076941486.1">
    <property type="nucleotide sequence ID" value="NZ_MOXD01000003.1"/>
</dbReference>
<dbReference type="Proteomes" id="UP000216021">
    <property type="component" value="Unassembled WGS sequence"/>
</dbReference>
<dbReference type="NCBIfam" id="TIGR03349">
    <property type="entry name" value="IV_VI_DotU"/>
    <property type="match status" value="1"/>
</dbReference>